<feature type="transmembrane region" description="Helical" evidence="6">
    <location>
        <begin position="90"/>
        <end position="112"/>
    </location>
</feature>
<evidence type="ECO:0000256" key="6">
    <source>
        <dbReference type="SAM" id="Phobius"/>
    </source>
</evidence>
<dbReference type="PANTHER" id="PTHR30287:SF2">
    <property type="entry name" value="BLL1001 PROTEIN"/>
    <property type="match status" value="1"/>
</dbReference>
<evidence type="ECO:0000256" key="2">
    <source>
        <dbReference type="ARBA" id="ARBA00022475"/>
    </source>
</evidence>
<evidence type="ECO:0000259" key="7">
    <source>
        <dbReference type="Pfam" id="PF02687"/>
    </source>
</evidence>
<evidence type="ECO:0000313" key="9">
    <source>
        <dbReference type="EMBL" id="ALM76108.1"/>
    </source>
</evidence>
<dbReference type="STRING" id="55802.TBCH5v1_2209"/>
<name>A0A0S1XE91_THEBA</name>
<keyword evidence="4 6" id="KW-1133">Transmembrane helix</keyword>
<keyword evidence="2" id="KW-1003">Cell membrane</keyword>
<dbReference type="PATRIC" id="fig|55802.8.peg.2191"/>
<feature type="transmembrane region" description="Helical" evidence="6">
    <location>
        <begin position="501"/>
        <end position="523"/>
    </location>
</feature>
<feature type="transmembrane region" description="Helical" evidence="6">
    <location>
        <begin position="184"/>
        <end position="203"/>
    </location>
</feature>
<dbReference type="AlphaFoldDB" id="A0A0S1XE91"/>
<evidence type="ECO:0000256" key="1">
    <source>
        <dbReference type="ARBA" id="ARBA00004651"/>
    </source>
</evidence>
<accession>A0A0S1XE91</accession>
<feature type="transmembrane region" description="Helical" evidence="6">
    <location>
        <begin position="414"/>
        <end position="435"/>
    </location>
</feature>
<comment type="subcellular location">
    <subcellularLocation>
        <location evidence="1">Cell membrane</location>
        <topology evidence="1">Multi-pass membrane protein</topology>
    </subcellularLocation>
</comment>
<feature type="domain" description="MacB-like periplasmic core" evidence="8">
    <location>
        <begin position="278"/>
        <end position="385"/>
    </location>
</feature>
<protein>
    <submittedName>
        <fullName evidence="9">Putative permease, containing FtsX domain</fullName>
    </submittedName>
</protein>
<evidence type="ECO:0000256" key="3">
    <source>
        <dbReference type="ARBA" id="ARBA00022692"/>
    </source>
</evidence>
<dbReference type="Pfam" id="PF12704">
    <property type="entry name" value="MacB_PCD"/>
    <property type="match status" value="1"/>
</dbReference>
<dbReference type="PANTHER" id="PTHR30287">
    <property type="entry name" value="MEMBRANE COMPONENT OF PREDICTED ABC SUPERFAMILY METABOLITE UPTAKE TRANSPORTER"/>
    <property type="match status" value="1"/>
</dbReference>
<reference evidence="9 10" key="1">
    <citation type="journal article" date="2016" name="Genome Announc.">
        <title>Complete genome sequence of the hyperthermophilic and piezophilic archaeon Thermococcus barophilus Ch5, capable of growth at the expense of hydrogenogenesis from carbon monoxide and formate.</title>
        <authorList>
            <person name="Oger P."/>
            <person name="Sokolova T.G."/>
            <person name="Kozhevnikova D.A."/>
            <person name="Taranov E.A."/>
            <person name="Vannier P."/>
            <person name="Lee H.S."/>
            <person name="Kwon K.K."/>
            <person name="Kang S.G."/>
            <person name="Lee J.H."/>
            <person name="Bonch-Osmolovskaya E.A."/>
            <person name="Lebedinsky A.V."/>
        </authorList>
    </citation>
    <scope>NUCLEOTIDE SEQUENCE [LARGE SCALE GENOMIC DNA]</scope>
    <source>
        <strain evidence="10">Ch5</strain>
    </source>
</reference>
<dbReference type="EMBL" id="CP013050">
    <property type="protein sequence ID" value="ALM76108.1"/>
    <property type="molecule type" value="Genomic_DNA"/>
</dbReference>
<dbReference type="GO" id="GO:0005886">
    <property type="term" value="C:plasma membrane"/>
    <property type="evidence" value="ECO:0007669"/>
    <property type="project" value="UniProtKB-SubCell"/>
</dbReference>
<sequence length="538" mass="60758">MSSLFPRLRRGDKIEINGKTYTVLGSYYYLMGKPMVLTIERGSNIYAFMRCNDTKALAKFLMRHARVRYFMIYQNGHVPYMDELRNVRNFVMSFFYLLLGAALTVKILVTIAHMKGNIREVGILKALGLPDSFVFSLFIGDYLTVAVFGYLAGIIPGMVLGNFFNIFTNVPLPTKPNYTYPLKFDALILLGILLMVSVPYLYVSRIRTIEALHFVPKRGSLLKFLTVFFVVFLASSSAYFSLVGIEKLANFNVPFNVWAIGSPSKIASLPGEKVGYLSGQSVNGMTTEIYFLNYTSIFEKTLIAGRWFKKPDEAVVEIGLARKLNLKVGDTIRVTLLGVTKTYRVVGISDAFFHNYAALFLPKVPFVEDRMAFVTVKNPEKVKAELEAQGLKVYTLEDLNRMTQQNLILFKTPVYVVMLVTFIVSIFAVFTMIYLEVEGNEKVYATLKAIGIPDSHVQREFLFRTIPSAIIGSLLALLPSIKLGEYIGNILLPVNLSLRDAFSVLLLFPIFYATYALFTVLIVRRVMMKLDVIRALRS</sequence>
<evidence type="ECO:0000256" key="4">
    <source>
        <dbReference type="ARBA" id="ARBA00022989"/>
    </source>
</evidence>
<keyword evidence="5 6" id="KW-0472">Membrane</keyword>
<dbReference type="Pfam" id="PF02687">
    <property type="entry name" value="FtsX"/>
    <property type="match status" value="2"/>
</dbReference>
<dbReference type="InterPro" id="IPR025857">
    <property type="entry name" value="MacB_PCD"/>
</dbReference>
<feature type="transmembrane region" description="Helical" evidence="6">
    <location>
        <begin position="224"/>
        <end position="245"/>
    </location>
</feature>
<organism evidence="9 10">
    <name type="scientific">Thermococcus barophilus</name>
    <dbReference type="NCBI Taxonomy" id="55802"/>
    <lineage>
        <taxon>Archaea</taxon>
        <taxon>Methanobacteriati</taxon>
        <taxon>Methanobacteriota</taxon>
        <taxon>Thermococci</taxon>
        <taxon>Thermococcales</taxon>
        <taxon>Thermococcaceae</taxon>
        <taxon>Thermococcus</taxon>
    </lineage>
</organism>
<evidence type="ECO:0000259" key="8">
    <source>
        <dbReference type="Pfam" id="PF12704"/>
    </source>
</evidence>
<feature type="transmembrane region" description="Helical" evidence="6">
    <location>
        <begin position="133"/>
        <end position="164"/>
    </location>
</feature>
<dbReference type="InterPro" id="IPR003838">
    <property type="entry name" value="ABC3_permease_C"/>
</dbReference>
<dbReference type="Proteomes" id="UP000066042">
    <property type="component" value="Chromosome"/>
</dbReference>
<evidence type="ECO:0000313" key="10">
    <source>
        <dbReference type="Proteomes" id="UP000066042"/>
    </source>
</evidence>
<evidence type="ECO:0000256" key="5">
    <source>
        <dbReference type="ARBA" id="ARBA00023136"/>
    </source>
</evidence>
<keyword evidence="3 6" id="KW-0812">Transmembrane</keyword>
<feature type="domain" description="ABC3 transporter permease C-terminal" evidence="7">
    <location>
        <begin position="93"/>
        <end position="210"/>
    </location>
</feature>
<dbReference type="InterPro" id="IPR038766">
    <property type="entry name" value="Membrane_comp_ABC_pdt"/>
</dbReference>
<gene>
    <name evidence="9" type="ORF">TBCH5v1_2209</name>
</gene>
<feature type="domain" description="ABC3 transporter permease C-terminal" evidence="7">
    <location>
        <begin position="416"/>
        <end position="526"/>
    </location>
</feature>
<proteinExistence type="predicted"/>